<keyword evidence="1" id="KW-1133">Transmembrane helix</keyword>
<evidence type="ECO:0000313" key="3">
    <source>
        <dbReference type="Proteomes" id="UP000245771"/>
    </source>
</evidence>
<reference evidence="2 3" key="1">
    <citation type="journal article" date="2018" name="Mol. Biol. Evol.">
        <title>Broad Genomic Sampling Reveals a Smut Pathogenic Ancestry of the Fungal Clade Ustilaginomycotina.</title>
        <authorList>
            <person name="Kijpornyongpan T."/>
            <person name="Mondo S.J."/>
            <person name="Barry K."/>
            <person name="Sandor L."/>
            <person name="Lee J."/>
            <person name="Lipzen A."/>
            <person name="Pangilinan J."/>
            <person name="LaButti K."/>
            <person name="Hainaut M."/>
            <person name="Henrissat B."/>
            <person name="Grigoriev I.V."/>
            <person name="Spatafora J.W."/>
            <person name="Aime M.C."/>
        </authorList>
    </citation>
    <scope>NUCLEOTIDE SEQUENCE [LARGE SCALE GENOMIC DNA]</scope>
    <source>
        <strain evidence="2 3">MCA 3882</strain>
    </source>
</reference>
<dbReference type="AlphaFoldDB" id="A0A316VFJ8"/>
<keyword evidence="3" id="KW-1185">Reference proteome</keyword>
<keyword evidence="1" id="KW-0812">Transmembrane</keyword>
<dbReference type="Proteomes" id="UP000245771">
    <property type="component" value="Unassembled WGS sequence"/>
</dbReference>
<evidence type="ECO:0000313" key="2">
    <source>
        <dbReference type="EMBL" id="PWN36310.1"/>
    </source>
</evidence>
<gene>
    <name evidence="2" type="ORF">FA14DRAFT_54006</name>
</gene>
<dbReference type="RefSeq" id="XP_025356612.1">
    <property type="nucleotide sequence ID" value="XM_025502495.1"/>
</dbReference>
<dbReference type="GeneID" id="37024276"/>
<organism evidence="2 3">
    <name type="scientific">Meira miltonrushii</name>
    <dbReference type="NCBI Taxonomy" id="1280837"/>
    <lineage>
        <taxon>Eukaryota</taxon>
        <taxon>Fungi</taxon>
        <taxon>Dikarya</taxon>
        <taxon>Basidiomycota</taxon>
        <taxon>Ustilaginomycotina</taxon>
        <taxon>Exobasidiomycetes</taxon>
        <taxon>Exobasidiales</taxon>
        <taxon>Brachybasidiaceae</taxon>
        <taxon>Meira</taxon>
    </lineage>
</organism>
<name>A0A316VFJ8_9BASI</name>
<accession>A0A316VFJ8</accession>
<evidence type="ECO:0000256" key="1">
    <source>
        <dbReference type="SAM" id="Phobius"/>
    </source>
</evidence>
<dbReference type="InParanoid" id="A0A316VFJ8"/>
<feature type="transmembrane region" description="Helical" evidence="1">
    <location>
        <begin position="45"/>
        <end position="65"/>
    </location>
</feature>
<protein>
    <submittedName>
        <fullName evidence="2">Uncharacterized protein</fullName>
    </submittedName>
</protein>
<proteinExistence type="predicted"/>
<sequence length="104" mass="12030">MIFNSACILVYCSASIRKRLSKEQPAEPFFVYLLAVQGKHFDLLAIFPFSFCCLLNMKIFAYCNARRARTQKTIRVKEENTHTRTPSQPLFACAHFGWIVHKAQ</sequence>
<dbReference type="EMBL" id="KZ819603">
    <property type="protein sequence ID" value="PWN36310.1"/>
    <property type="molecule type" value="Genomic_DNA"/>
</dbReference>
<keyword evidence="1" id="KW-0472">Membrane</keyword>